<reference evidence="4" key="2">
    <citation type="submission" date="2020-09" db="EMBL/GenBank/DDBJ databases">
        <authorList>
            <person name="Sun Q."/>
            <person name="Kim S."/>
        </authorList>
    </citation>
    <scope>NUCLEOTIDE SEQUENCE</scope>
    <source>
        <strain evidence="4">KCTC 22169</strain>
    </source>
</reference>
<dbReference type="Proteomes" id="UP000626148">
    <property type="component" value="Unassembled WGS sequence"/>
</dbReference>
<feature type="compositionally biased region" description="Basic and acidic residues" evidence="2">
    <location>
        <begin position="174"/>
        <end position="186"/>
    </location>
</feature>
<evidence type="ECO:0000256" key="1">
    <source>
        <dbReference type="SAM" id="Coils"/>
    </source>
</evidence>
<dbReference type="CDD" id="cd20705">
    <property type="entry name" value="MIX_I"/>
    <property type="match status" value="1"/>
</dbReference>
<feature type="coiled-coil region" evidence="1">
    <location>
        <begin position="909"/>
        <end position="936"/>
    </location>
</feature>
<comment type="caution">
    <text evidence="4">The sequence shown here is derived from an EMBL/GenBank/DDBJ whole genome shotgun (WGS) entry which is preliminary data.</text>
</comment>
<evidence type="ECO:0000313" key="5">
    <source>
        <dbReference type="Proteomes" id="UP000626148"/>
    </source>
</evidence>
<evidence type="ECO:0000256" key="2">
    <source>
        <dbReference type="SAM" id="MobiDB-lite"/>
    </source>
</evidence>
<feature type="region of interest" description="Disordered" evidence="2">
    <location>
        <begin position="171"/>
        <end position="192"/>
    </location>
</feature>
<name>A0A918K0R0_9GAMM</name>
<evidence type="ECO:0000313" key="4">
    <source>
        <dbReference type="EMBL" id="GGX41397.1"/>
    </source>
</evidence>
<feature type="transmembrane region" description="Helical" evidence="3">
    <location>
        <begin position="1107"/>
        <end position="1127"/>
    </location>
</feature>
<protein>
    <submittedName>
        <fullName evidence="4">Uncharacterized protein</fullName>
    </submittedName>
</protein>
<accession>A0A918K0R0</accession>
<keyword evidence="3" id="KW-1133">Transmembrane helix</keyword>
<keyword evidence="3" id="KW-0812">Transmembrane</keyword>
<sequence length="1355" mass="152922">MTTANIAQPGNPEGPNNAERQRELILENLAPGRKRLSLMLTDDHHGFYKIPLGYSDTTPFDEELSEPALKLVPVTFLRNIPEEGLGPLRSGWVYVYVNGYLWREAHYDAASHKLSDVNLAWEKGLDRRRASVQKDTLMVLPSRMDDAECQVNIAFSEEQWSWTRIDQLGGIDPEDPRQRLGERCESDYSPGYSEEARAARLTPINVADAAENVEGLSEDRVIQLVNNEDLAPKRRHYNTKLDKGIASVILPDVIGEARYYAKTQAEMIDLLDATVTTMLEADHPYPSEWTLDRIAADRAEHIQTVADSRLAALFNSQFFAPIDQRLKQSNLTEKEREVLEQRVEDREELDRQAMEEQLNKEGCEQIIQTALDYRRDLMDLMDTPAFLAAMDDYSTLEHAHWFLLPELMGQLIARFNQPVANAYKDLFFDLDDYALCLDRDQGADFILRLTGSHPHKDPHPLADILFPQSGPDPENPLSIDESEPDLEERLLNPVKVRRIIDGLNGTAHHDWPPIYIDGTCVDMHGFVAQAIHTFTLALTMIPAPMEAESNRNASAMEQAWRFAGHTAHAFGAMVQESAHDGVRTTQTMEQGLGEHRSEQVKEKVEFGELNDRSQELNTRLAEQEATLQQQKHTLEEARARQHELMLEKQNILQNQSEFAKHRENFNLVSRIDQIDEEVAFLERNKQALIGEHARLQQQRSQVEDALNNIDENLRKMQDASGSVLSGGTLKHNTKVVHLYSLLAGEHLQALKVTHDDLLNHRLPEGYVAMTAAGRLRRMKDTLATAKQFKNHQGPWVNFDLAPGRKVRVPADLALENTQQLHRYLSDYMHSTLDTAEVRNAEKIVQIAFAQEANTLVRSAAEIKLVDNTNRLLMADVLQQAANDAEPNIRRLRQDLYRLEDMTFKTRDEALELAKVMKDAETKIANLEASISGYEKALNSDQPRLHFAKRMDRLFLLNGAMVAFEAYNLTSVAERLAGDTNNLRGWMDFGSALTDFAATIATSYQYVFESKYGTTKQIQSRLKDVAKERFVQTLPVDEKVLGKSVRITRWATRFNVVAGIFSSVLSSLDAYNRWVLGDKDAARAYGMTAVGFALTAIAAIPAMQAAALTLNVVGFVLIVVGFALVYFLTDTPTETLLKNSPFGKEVESRFGGGGFWQDENYQFWEDRRDLAYHECASFFLQPRVHFAETWVEHEEYCEIAIQTPGLMTNGVYQIDIQAWKSEIERWETVTLLSNDPRAPESANPGNVQVAANGSTHNIRIHRDLIKSFGVTFSAGIGYTSSETKVRVRVQTYPKGKAERLFPGAWIPYVLPAPGRNEMGQAVVDENVVNEKTAAENAWLIAEGAVVHSFNTVITPT</sequence>
<dbReference type="EMBL" id="BMXR01000001">
    <property type="protein sequence ID" value="GGX41397.1"/>
    <property type="molecule type" value="Genomic_DNA"/>
</dbReference>
<organism evidence="4 5">
    <name type="scientific">Saccharospirillum salsuginis</name>
    <dbReference type="NCBI Taxonomy" id="418750"/>
    <lineage>
        <taxon>Bacteria</taxon>
        <taxon>Pseudomonadati</taxon>
        <taxon>Pseudomonadota</taxon>
        <taxon>Gammaproteobacteria</taxon>
        <taxon>Oceanospirillales</taxon>
        <taxon>Saccharospirillaceae</taxon>
        <taxon>Saccharospirillum</taxon>
    </lineage>
</organism>
<keyword evidence="5" id="KW-1185">Reference proteome</keyword>
<keyword evidence="1" id="KW-0175">Coiled coil</keyword>
<reference evidence="4" key="1">
    <citation type="journal article" date="2014" name="Int. J. Syst. Evol. Microbiol.">
        <title>Complete genome sequence of Corynebacterium casei LMG S-19264T (=DSM 44701T), isolated from a smear-ripened cheese.</title>
        <authorList>
            <consortium name="US DOE Joint Genome Institute (JGI-PGF)"/>
            <person name="Walter F."/>
            <person name="Albersmeier A."/>
            <person name="Kalinowski J."/>
            <person name="Ruckert C."/>
        </authorList>
    </citation>
    <scope>NUCLEOTIDE SEQUENCE</scope>
    <source>
        <strain evidence="4">KCTC 22169</strain>
    </source>
</reference>
<gene>
    <name evidence="4" type="ORF">GCM10007392_05380</name>
</gene>
<feature type="coiled-coil region" evidence="1">
    <location>
        <begin position="606"/>
        <end position="719"/>
    </location>
</feature>
<proteinExistence type="predicted"/>
<evidence type="ECO:0000256" key="3">
    <source>
        <dbReference type="SAM" id="Phobius"/>
    </source>
</evidence>
<keyword evidence="3" id="KW-0472">Membrane</keyword>
<feature type="transmembrane region" description="Helical" evidence="3">
    <location>
        <begin position="1083"/>
        <end position="1101"/>
    </location>
</feature>